<evidence type="ECO:0000313" key="2">
    <source>
        <dbReference type="Proteomes" id="UP000432089"/>
    </source>
</evidence>
<evidence type="ECO:0000313" key="1">
    <source>
        <dbReference type="EMBL" id="KAB0676870.1"/>
    </source>
</evidence>
<accession>A0A7V7TUZ8</accession>
<dbReference type="EMBL" id="VZDO01000020">
    <property type="protein sequence ID" value="KAB0676870.1"/>
    <property type="molecule type" value="Genomic_DNA"/>
</dbReference>
<keyword evidence="2" id="KW-1185">Reference proteome</keyword>
<organism evidence="1 2">
    <name type="scientific">Plantimonas leprariae</name>
    <dbReference type="NCBI Taxonomy" id="2615207"/>
    <lineage>
        <taxon>Bacteria</taxon>
        <taxon>Pseudomonadati</taxon>
        <taxon>Pseudomonadota</taxon>
        <taxon>Alphaproteobacteria</taxon>
        <taxon>Hyphomicrobiales</taxon>
        <taxon>Aurantimonadaceae</taxon>
        <taxon>Plantimonas</taxon>
    </lineage>
</organism>
<comment type="caution">
    <text evidence="1">The sequence shown here is derived from an EMBL/GenBank/DDBJ whole genome shotgun (WGS) entry which is preliminary data.</text>
</comment>
<dbReference type="AlphaFoldDB" id="A0A7V7TUZ8"/>
<gene>
    <name evidence="1" type="ORF">F6X38_20075</name>
</gene>
<sequence>MVAPNAGIGARPVGGNGVEERLLDPLRLNGAEKGEAKAEAKADAARGRSTDDFADYLNKTSVTVEAKTEHPTLFDPAAAIAAASVYGMPGDKVKI</sequence>
<name>A0A7V7TUZ8_9HYPH</name>
<dbReference type="Proteomes" id="UP000432089">
    <property type="component" value="Unassembled WGS sequence"/>
</dbReference>
<dbReference type="RefSeq" id="WP_150972899.1">
    <property type="nucleotide sequence ID" value="NZ_VZDO01000020.1"/>
</dbReference>
<proteinExistence type="predicted"/>
<protein>
    <submittedName>
        <fullName evidence="1">Uncharacterized protein</fullName>
    </submittedName>
</protein>
<reference evidence="1 2" key="1">
    <citation type="submission" date="2019-09" db="EMBL/GenBank/DDBJ databases">
        <title>YIM 132180 draft genome.</title>
        <authorList>
            <person name="Zhang K."/>
        </authorList>
    </citation>
    <scope>NUCLEOTIDE SEQUENCE [LARGE SCALE GENOMIC DNA]</scope>
    <source>
        <strain evidence="1 2">YIM 132180</strain>
    </source>
</reference>